<dbReference type="Gene3D" id="1.10.274.10">
    <property type="entry name" value="PtsI, HPr-binding domain"/>
    <property type="match status" value="1"/>
</dbReference>
<organism evidence="21 22">
    <name type="scientific">Neglectibacter timonensis</name>
    <dbReference type="NCBI Taxonomy" id="1776382"/>
    <lineage>
        <taxon>Bacteria</taxon>
        <taxon>Bacillati</taxon>
        <taxon>Bacillota</taxon>
        <taxon>Clostridia</taxon>
        <taxon>Eubacteriales</taxon>
        <taxon>Oscillospiraceae</taxon>
        <taxon>Neglectibacter</taxon>
    </lineage>
</organism>
<feature type="domain" description="Phosphotransferase system enzyme I N-terminal" evidence="20">
    <location>
        <begin position="6"/>
        <end position="126"/>
    </location>
</feature>
<keyword evidence="9 17" id="KW-0963">Cytoplasm</keyword>
<dbReference type="Pfam" id="PF02896">
    <property type="entry name" value="PEP-utilizers_C"/>
    <property type="match status" value="1"/>
</dbReference>
<dbReference type="InterPro" id="IPR036637">
    <property type="entry name" value="Phosphohistidine_dom_sf"/>
</dbReference>
<keyword evidence="10 17" id="KW-0762">Sugar transport</keyword>
<dbReference type="InterPro" id="IPR024692">
    <property type="entry name" value="PTS_EI"/>
</dbReference>
<dbReference type="Gene3D" id="3.20.20.60">
    <property type="entry name" value="Phosphoenolpyruvate-binding domains"/>
    <property type="match status" value="1"/>
</dbReference>
<evidence type="ECO:0000259" key="20">
    <source>
        <dbReference type="Pfam" id="PF05524"/>
    </source>
</evidence>
<proteinExistence type="inferred from homology"/>
<gene>
    <name evidence="21" type="primary">ptsP</name>
    <name evidence="21" type="ORF">NE695_11335</name>
</gene>
<dbReference type="SUPFAM" id="SSF51621">
    <property type="entry name" value="Phosphoenolpyruvate/pyruvate domain"/>
    <property type="match status" value="1"/>
</dbReference>
<dbReference type="InterPro" id="IPR018274">
    <property type="entry name" value="PEP_util_AS"/>
</dbReference>
<comment type="catalytic activity">
    <reaction evidence="1 17">
        <text>L-histidyl-[protein] + phosphoenolpyruvate = N(pros)-phospho-L-histidyl-[protein] + pyruvate</text>
        <dbReference type="Rhea" id="RHEA:23880"/>
        <dbReference type="Rhea" id="RHEA-COMP:9745"/>
        <dbReference type="Rhea" id="RHEA-COMP:9746"/>
        <dbReference type="ChEBI" id="CHEBI:15361"/>
        <dbReference type="ChEBI" id="CHEBI:29979"/>
        <dbReference type="ChEBI" id="CHEBI:58702"/>
        <dbReference type="ChEBI" id="CHEBI:64837"/>
        <dbReference type="EC" id="2.7.3.9"/>
    </reaction>
</comment>
<evidence type="ECO:0000313" key="21">
    <source>
        <dbReference type="EMBL" id="MCQ4840505.1"/>
    </source>
</evidence>
<dbReference type="Gene3D" id="3.50.30.10">
    <property type="entry name" value="Phosphohistidine domain"/>
    <property type="match status" value="1"/>
</dbReference>
<evidence type="ECO:0000256" key="1">
    <source>
        <dbReference type="ARBA" id="ARBA00000683"/>
    </source>
</evidence>
<comment type="function">
    <text evidence="3 17">General (non sugar-specific) component of the phosphoenolpyruvate-dependent sugar phosphotransferase system (sugar PTS). This major carbohydrate active-transport system catalyzes the phosphorylation of incoming sugar substrates concomitantly with their translocation across the cell membrane. Enzyme I transfers the phosphoryl group from phosphoenolpyruvate (PEP) to the phosphoryl carrier protein (HPr).</text>
</comment>
<comment type="similarity">
    <text evidence="5 17">Belongs to the PEP-utilizing enzyme family.</text>
</comment>
<evidence type="ECO:0000256" key="10">
    <source>
        <dbReference type="ARBA" id="ARBA00022597"/>
    </source>
</evidence>
<reference evidence="21 22" key="1">
    <citation type="submission" date="2022-06" db="EMBL/GenBank/DDBJ databases">
        <title>Isolation of gut microbiota from human fecal samples.</title>
        <authorList>
            <person name="Pamer E.G."/>
            <person name="Barat B."/>
            <person name="Waligurski E."/>
            <person name="Medina S."/>
            <person name="Paddock L."/>
            <person name="Mostad J."/>
        </authorList>
    </citation>
    <scope>NUCLEOTIDE SEQUENCE [LARGE SCALE GENOMIC DNA]</scope>
    <source>
        <strain evidence="21 22">DFI.9.73</strain>
    </source>
</reference>
<keyword evidence="11 17" id="KW-0808">Transferase</keyword>
<dbReference type="SUPFAM" id="SSF52009">
    <property type="entry name" value="Phosphohistidine domain"/>
    <property type="match status" value="1"/>
</dbReference>
<dbReference type="PANTHER" id="PTHR46244">
    <property type="entry name" value="PHOSPHOENOLPYRUVATE-PROTEIN PHOSPHOTRANSFERASE"/>
    <property type="match status" value="1"/>
</dbReference>
<dbReference type="PRINTS" id="PR01736">
    <property type="entry name" value="PHPHTRNFRASE"/>
</dbReference>
<evidence type="ECO:0000256" key="8">
    <source>
        <dbReference type="ARBA" id="ARBA00022448"/>
    </source>
</evidence>
<dbReference type="InterPro" id="IPR050499">
    <property type="entry name" value="PEP-utilizing_PTS_enzyme"/>
</dbReference>
<evidence type="ECO:0000256" key="15">
    <source>
        <dbReference type="ARBA" id="ARBA00022842"/>
    </source>
</evidence>
<accession>A0ABT1S0P8</accession>
<comment type="caution">
    <text evidence="21">The sequence shown here is derived from an EMBL/GenBank/DDBJ whole genome shotgun (WGS) entry which is preliminary data.</text>
</comment>
<dbReference type="Pfam" id="PF05524">
    <property type="entry name" value="PEP-utilisers_N"/>
    <property type="match status" value="1"/>
</dbReference>
<dbReference type="InterPro" id="IPR036618">
    <property type="entry name" value="PtsI_HPr-bd_sf"/>
</dbReference>
<dbReference type="PIRSF" id="PIRSF000732">
    <property type="entry name" value="PTS_enzyme_I"/>
    <property type="match status" value="1"/>
</dbReference>
<dbReference type="RefSeq" id="WP_066862436.1">
    <property type="nucleotide sequence ID" value="NZ_CABKVV010000013.1"/>
</dbReference>
<dbReference type="InterPro" id="IPR023151">
    <property type="entry name" value="PEP_util_CS"/>
</dbReference>
<dbReference type="NCBIfam" id="TIGR01417">
    <property type="entry name" value="PTS_I_fam"/>
    <property type="match status" value="1"/>
</dbReference>
<evidence type="ECO:0000256" key="9">
    <source>
        <dbReference type="ARBA" id="ARBA00022490"/>
    </source>
</evidence>
<evidence type="ECO:0000256" key="5">
    <source>
        <dbReference type="ARBA" id="ARBA00007837"/>
    </source>
</evidence>
<dbReference type="InterPro" id="IPR008279">
    <property type="entry name" value="PEP-util_enz_mobile_dom"/>
</dbReference>
<feature type="domain" description="PEP-utilising enzyme C-terminal" evidence="19">
    <location>
        <begin position="255"/>
        <end position="537"/>
    </location>
</feature>
<protein>
    <recommendedName>
        <fullName evidence="7 17">Phosphoenolpyruvate-protein phosphotransferase</fullName>
        <ecNumber evidence="6 17">2.7.3.9</ecNumber>
    </recommendedName>
    <alternativeName>
        <fullName evidence="16 17">Phosphotransferase system, enzyme I</fullName>
    </alternativeName>
</protein>
<keyword evidence="13 17" id="KW-0479">Metal-binding</keyword>
<evidence type="ECO:0000256" key="2">
    <source>
        <dbReference type="ARBA" id="ARBA00001946"/>
    </source>
</evidence>
<keyword evidence="14 17" id="KW-0418">Kinase</keyword>
<dbReference type="GeneID" id="90531876"/>
<keyword evidence="8 17" id="KW-0813">Transport</keyword>
<dbReference type="InterPro" id="IPR006318">
    <property type="entry name" value="PTS_EI-like"/>
</dbReference>
<evidence type="ECO:0000256" key="4">
    <source>
        <dbReference type="ARBA" id="ARBA00004496"/>
    </source>
</evidence>
<dbReference type="PROSITE" id="PS00742">
    <property type="entry name" value="PEP_ENZYMES_2"/>
    <property type="match status" value="1"/>
</dbReference>
<dbReference type="Proteomes" id="UP001524473">
    <property type="component" value="Unassembled WGS sequence"/>
</dbReference>
<evidence type="ECO:0000256" key="16">
    <source>
        <dbReference type="ARBA" id="ARBA00033235"/>
    </source>
</evidence>
<evidence type="ECO:0000256" key="14">
    <source>
        <dbReference type="ARBA" id="ARBA00022777"/>
    </source>
</evidence>
<evidence type="ECO:0000256" key="7">
    <source>
        <dbReference type="ARBA" id="ARBA00016544"/>
    </source>
</evidence>
<dbReference type="PANTHER" id="PTHR46244:SF3">
    <property type="entry name" value="PHOSPHOENOLPYRUVATE-PROTEIN PHOSPHOTRANSFERASE"/>
    <property type="match status" value="1"/>
</dbReference>
<evidence type="ECO:0000259" key="18">
    <source>
        <dbReference type="Pfam" id="PF00391"/>
    </source>
</evidence>
<dbReference type="EMBL" id="JANFZH010000024">
    <property type="protein sequence ID" value="MCQ4840505.1"/>
    <property type="molecule type" value="Genomic_DNA"/>
</dbReference>
<evidence type="ECO:0000256" key="12">
    <source>
        <dbReference type="ARBA" id="ARBA00022683"/>
    </source>
</evidence>
<keyword evidence="15 17" id="KW-0460">Magnesium</keyword>
<evidence type="ECO:0000313" key="22">
    <source>
        <dbReference type="Proteomes" id="UP001524473"/>
    </source>
</evidence>
<evidence type="ECO:0000256" key="11">
    <source>
        <dbReference type="ARBA" id="ARBA00022679"/>
    </source>
</evidence>
<comment type="subcellular location">
    <subcellularLocation>
        <location evidence="4 17">Cytoplasm</location>
    </subcellularLocation>
</comment>
<evidence type="ECO:0000259" key="19">
    <source>
        <dbReference type="Pfam" id="PF02896"/>
    </source>
</evidence>
<evidence type="ECO:0000256" key="3">
    <source>
        <dbReference type="ARBA" id="ARBA00002728"/>
    </source>
</evidence>
<evidence type="ECO:0000256" key="13">
    <source>
        <dbReference type="ARBA" id="ARBA00022723"/>
    </source>
</evidence>
<keyword evidence="12 17" id="KW-0598">Phosphotransferase system</keyword>
<dbReference type="Pfam" id="PF00391">
    <property type="entry name" value="PEP-utilizers"/>
    <property type="match status" value="1"/>
</dbReference>
<dbReference type="PROSITE" id="PS00370">
    <property type="entry name" value="PEP_ENZYMES_PHOS_SITE"/>
    <property type="match status" value="1"/>
</dbReference>
<dbReference type="GO" id="GO:0008965">
    <property type="term" value="F:phosphoenolpyruvate-protein phosphotransferase activity"/>
    <property type="evidence" value="ECO:0007669"/>
    <property type="project" value="UniProtKB-EC"/>
</dbReference>
<name>A0ABT1S0P8_9FIRM</name>
<dbReference type="InterPro" id="IPR015813">
    <property type="entry name" value="Pyrv/PenolPyrv_kinase-like_dom"/>
</dbReference>
<dbReference type="EC" id="2.7.3.9" evidence="6 17"/>
<dbReference type="InterPro" id="IPR000121">
    <property type="entry name" value="PEP_util_C"/>
</dbReference>
<feature type="domain" description="PEP-utilising enzyme mobile" evidence="18">
    <location>
        <begin position="153"/>
        <end position="225"/>
    </location>
</feature>
<dbReference type="InterPro" id="IPR040442">
    <property type="entry name" value="Pyrv_kinase-like_dom_sf"/>
</dbReference>
<dbReference type="InterPro" id="IPR008731">
    <property type="entry name" value="PTS_EIN"/>
</dbReference>
<keyword evidence="22" id="KW-1185">Reference proteome</keyword>
<sequence>MKTVWKGVAASPGIGVGKVFWYRERELRFHARHVADTQMELQRYRQAVDRFCADTEARARLVAATVGEEQAEIIRTHIMMIQDPYIHGQVEGRISSNQCAEAALDAVCSVFLSLFSNSGDELVKQRAADLRDVRDSMLRLLLDVSETDLSGLEPGTVLAAEELTPSVTACIDPNLIVGIVTRKGGKTSHSAILARALEIPAVLGVDLPAEGLKNGELIVVDGLQGRVVLSPDEEELSFYRLMRADDLKERVALKQFTGRKTETADGMQVRLAANVGGPEETKRAAEFGADGVGLLRSEFLYLDQKAPPGEEAQFEAYRKTVLAAGGKPVTIRTLDVGGDKEVPYLDFGNEENPFLGCRAIRISLRKKEMFRIQLKAILRAAAFGEVSILIPFITSLEEIRAVKVQLEWAAQELREEGRQFSSEIRLGVMIETAAAVVMADRLAAETDFFSIGTNDLTQYVLSVDRGNPKVAEFYSYCDPAVLRSIRRAVHCAKEAGIQVGMCGEAASDPLLTPVLLSLGLDTFSVPPSSVLSIRRAISLWALPEADALTEEAFSLGTEREVRELLEKHRRG</sequence>
<evidence type="ECO:0000256" key="17">
    <source>
        <dbReference type="PIRNR" id="PIRNR000732"/>
    </source>
</evidence>
<evidence type="ECO:0000256" key="6">
    <source>
        <dbReference type="ARBA" id="ARBA00012232"/>
    </source>
</evidence>
<comment type="cofactor">
    <cofactor evidence="2 17">
        <name>Mg(2+)</name>
        <dbReference type="ChEBI" id="CHEBI:18420"/>
    </cofactor>
</comment>
<dbReference type="SUPFAM" id="SSF47831">
    <property type="entry name" value="Enzyme I of the PEP:sugar phosphotransferase system HPr-binding (sub)domain"/>
    <property type="match status" value="1"/>
</dbReference>